<dbReference type="CDD" id="cd03794">
    <property type="entry name" value="GT4_WbuB-like"/>
    <property type="match status" value="1"/>
</dbReference>
<dbReference type="GO" id="GO:0016758">
    <property type="term" value="F:hexosyltransferase activity"/>
    <property type="evidence" value="ECO:0007669"/>
    <property type="project" value="TreeGrafter"/>
</dbReference>
<dbReference type="NCBIfam" id="TIGR04063">
    <property type="entry name" value="stp3"/>
    <property type="match status" value="1"/>
</dbReference>
<comment type="caution">
    <text evidence="2">The sequence shown here is derived from an EMBL/GenBank/DDBJ whole genome shotgun (WGS) entry which is preliminary data.</text>
</comment>
<feature type="domain" description="Glycosyltransferase subfamily 4-like N-terminal" evidence="1">
    <location>
        <begin position="16"/>
        <end position="188"/>
    </location>
</feature>
<dbReference type="OrthoDB" id="9790710at2"/>
<dbReference type="InterPro" id="IPR028098">
    <property type="entry name" value="Glyco_trans_4-like_N"/>
</dbReference>
<dbReference type="Proteomes" id="UP000319931">
    <property type="component" value="Unassembled WGS sequence"/>
</dbReference>
<name>A0A502FC06_9SPHN</name>
<dbReference type="Gene3D" id="3.40.50.2000">
    <property type="entry name" value="Glycogen Phosphorylase B"/>
    <property type="match status" value="2"/>
</dbReference>
<evidence type="ECO:0000313" key="2">
    <source>
        <dbReference type="EMBL" id="TPG46968.1"/>
    </source>
</evidence>
<keyword evidence="2" id="KW-0808">Transferase</keyword>
<organism evidence="2 3">
    <name type="scientific">Sphingomonas glacialis</name>
    <dbReference type="NCBI Taxonomy" id="658225"/>
    <lineage>
        <taxon>Bacteria</taxon>
        <taxon>Pseudomonadati</taxon>
        <taxon>Pseudomonadota</taxon>
        <taxon>Alphaproteobacteria</taxon>
        <taxon>Sphingomonadales</taxon>
        <taxon>Sphingomonadaceae</taxon>
        <taxon>Sphingomonas</taxon>
    </lineage>
</organism>
<dbReference type="RefSeq" id="WP_140852550.1">
    <property type="nucleotide sequence ID" value="NZ_RCZC01000012.1"/>
</dbReference>
<gene>
    <name evidence="2" type="ORF">EAH76_22650</name>
</gene>
<evidence type="ECO:0000259" key="1">
    <source>
        <dbReference type="Pfam" id="PF13579"/>
    </source>
</evidence>
<sequence length="413" mass="44912">MRILHLLDHGLPLQSGYTFRTRAILKSQMQRGWTVAAVTGPRQASPQAGEESVDGIDFFRTAAVKRLPAPFGELREIAAFARRIGEVVEQFKPDILHAHSPVLDALAGLRVAGQYKLPLVYEIRAFWEDASVGNGTGREGSLRYRATRALETWAVKRADAVAVICEGLRDDLIARGIDPGKLIVSPNGVDLAMFGTPLAHDTALAATLGVTGKEVIGFIGSFYDYEGLDDLIAAMPALVTARPEAHLVLVGGGPMEAALRARAAASPVAAQIHFVGRVPHGEVERYYSVIDVLAYPRKKMRLTDLVTPLKPLEAMAQRRLVAASDVGGHRELIRDGETGTLFAPGDPDAMARALADLLADRASWEDRRTRGRIFVEAERNWAVNVARYAPVYQKLTDSMAEQSAWPSPPILNA</sequence>
<proteinExistence type="predicted"/>
<dbReference type="SUPFAM" id="SSF53756">
    <property type="entry name" value="UDP-Glycosyltransferase/glycogen phosphorylase"/>
    <property type="match status" value="1"/>
</dbReference>
<accession>A0A502FC06</accession>
<protein>
    <submittedName>
        <fullName evidence="2">Glycosyltransferase, exosortase A system-associated</fullName>
    </submittedName>
</protein>
<reference evidence="2 3" key="1">
    <citation type="journal article" date="2019" name="Environ. Microbiol.">
        <title>Species interactions and distinct microbial communities in high Arctic permafrost affected cryosols are associated with the CH4 and CO2 gas fluxes.</title>
        <authorList>
            <person name="Altshuler I."/>
            <person name="Hamel J."/>
            <person name="Turney S."/>
            <person name="Magnuson E."/>
            <person name="Levesque R."/>
            <person name="Greer C."/>
            <person name="Whyte L.G."/>
        </authorList>
    </citation>
    <scope>NUCLEOTIDE SEQUENCE [LARGE SCALE GENOMIC DNA]</scope>
    <source>
        <strain evidence="2 3">E6.1</strain>
    </source>
</reference>
<evidence type="ECO:0000313" key="3">
    <source>
        <dbReference type="Proteomes" id="UP000319931"/>
    </source>
</evidence>
<dbReference type="InterPro" id="IPR050194">
    <property type="entry name" value="Glycosyltransferase_grp1"/>
</dbReference>
<dbReference type="PANTHER" id="PTHR45947:SF3">
    <property type="entry name" value="SULFOQUINOVOSYL TRANSFERASE SQD2"/>
    <property type="match status" value="1"/>
</dbReference>
<dbReference type="PANTHER" id="PTHR45947">
    <property type="entry name" value="SULFOQUINOVOSYL TRANSFERASE SQD2"/>
    <property type="match status" value="1"/>
</dbReference>
<dbReference type="Pfam" id="PF13692">
    <property type="entry name" value="Glyco_trans_1_4"/>
    <property type="match status" value="1"/>
</dbReference>
<dbReference type="InterPro" id="IPR024004">
    <property type="entry name" value="PEP-CTERM/XrtA_GlycosylTrfase"/>
</dbReference>
<dbReference type="Pfam" id="PF13579">
    <property type="entry name" value="Glyco_trans_4_4"/>
    <property type="match status" value="1"/>
</dbReference>
<dbReference type="EMBL" id="RCZC01000012">
    <property type="protein sequence ID" value="TPG46968.1"/>
    <property type="molecule type" value="Genomic_DNA"/>
</dbReference>
<dbReference type="AlphaFoldDB" id="A0A502FC06"/>
<keyword evidence="3" id="KW-1185">Reference proteome</keyword>